<dbReference type="eggNOG" id="COG4966">
    <property type="taxonomic scope" value="Bacteria"/>
</dbReference>
<accession>A0A097EQP3</accession>
<dbReference type="OrthoDB" id="5605424at2"/>
<name>A0A097EQP3_9GAMM</name>
<keyword evidence="1" id="KW-0812">Transmembrane</keyword>
<keyword evidence="1" id="KW-1133">Transmembrane helix</keyword>
<dbReference type="EMBL" id="CP009574">
    <property type="protein sequence ID" value="AIT09888.1"/>
    <property type="molecule type" value="Genomic_DNA"/>
</dbReference>
<organism evidence="2 3">
    <name type="scientific">Candidatus Francisella endociliophora</name>
    <dbReference type="NCBI Taxonomy" id="653937"/>
    <lineage>
        <taxon>Bacteria</taxon>
        <taxon>Pseudomonadati</taxon>
        <taxon>Pseudomonadota</taxon>
        <taxon>Gammaproteobacteria</taxon>
        <taxon>Thiotrichales</taxon>
        <taxon>Francisellaceae</taxon>
        <taxon>Francisella</taxon>
    </lineage>
</organism>
<gene>
    <name evidence="2" type="ORF">LO80_07850</name>
</gene>
<dbReference type="STRING" id="1547445.LO80_07850"/>
<protein>
    <submittedName>
        <fullName evidence="2">Photosystem I protein M (PsaM)</fullName>
    </submittedName>
</protein>
<evidence type="ECO:0000313" key="2">
    <source>
        <dbReference type="EMBL" id="AIT09888.1"/>
    </source>
</evidence>
<evidence type="ECO:0000313" key="3">
    <source>
        <dbReference type="Proteomes" id="UP000029672"/>
    </source>
</evidence>
<reference evidence="2 3" key="1">
    <citation type="submission" date="2014-10" db="EMBL/GenBank/DDBJ databases">
        <title>Whole genome sequence of Francisella endociliophora strain FSC1006, isolated from a laboratory culture of the marine ciliate Euplotes raikovi.</title>
        <authorList>
            <person name="Granberg M."/>
            <person name="Backman S."/>
            <person name="Lundmark E."/>
            <person name="Nilsson E."/>
            <person name="Karlsson E."/>
            <person name="Thelaus J."/>
            <person name="Ohrman C."/>
            <person name="Larkeryd A."/>
            <person name="Stenberg P."/>
        </authorList>
    </citation>
    <scope>NUCLEOTIDE SEQUENCE [LARGE SCALE GENOMIC DNA]</scope>
    <source>
        <strain evidence="2 3">FSC1006</strain>
    </source>
</reference>
<dbReference type="Proteomes" id="UP000029672">
    <property type="component" value="Chromosome"/>
</dbReference>
<dbReference type="HOGENOM" id="CLU_078190_0_0_6"/>
<dbReference type="RefSeq" id="WP_040010216.1">
    <property type="nucleotide sequence ID" value="NZ_CP009574.1"/>
</dbReference>
<evidence type="ECO:0000256" key="1">
    <source>
        <dbReference type="SAM" id="Phobius"/>
    </source>
</evidence>
<dbReference type="AlphaFoldDB" id="A0A097EQP3"/>
<keyword evidence="3" id="KW-1185">Reference proteome</keyword>
<keyword evidence="1" id="KW-0472">Membrane</keyword>
<dbReference type="KEGG" id="frf:LO80_07850"/>
<feature type="transmembrane region" description="Helical" evidence="1">
    <location>
        <begin position="12"/>
        <end position="34"/>
    </location>
</feature>
<sequence>MLKKFRGVTIVELLVATAIAVTVFAMAINIYVAAKNNYNNLKDRVDTEVKELTTKRLLYNFVKNSGLACHFGFTNQNYHNNTGDTLDDYFTTNSSVIVGPLPFSSGSSFAGALEEGCSGDCFQAGSDYIMVKKEENHVELTASNSSEAILEVSSVSDFSVGDYLALCNKDDIDLVKVGSVNSETNNLDLVSAPSSNIYYPGDYVGQYSLQVIYIRDTGEQDEDGNDIFSLYIYIKDNDSSGMSYELVRGIEDLQVEYATVSDGNITWNVVSSDIGVDGSGYPAVRVSFSVDGESFSKVIVI</sequence>
<proteinExistence type="predicted"/>